<keyword evidence="2" id="KW-1185">Reference proteome</keyword>
<dbReference type="RefSeq" id="WP_106676753.1">
    <property type="nucleotide sequence ID" value="NZ_JACHWV010000006.1"/>
</dbReference>
<dbReference type="OrthoDB" id="9804511at2"/>
<reference evidence="1 2" key="1">
    <citation type="submission" date="2018-03" db="EMBL/GenBank/DDBJ databases">
        <title>Mesoflavibacter sp. HG37 and Mesoflavibacter sp. HG96 sp.nov., two marine bacteria isolated from seawater of Western Pacific Ocean.</title>
        <authorList>
            <person name="Cheng H."/>
            <person name="Wu Y.-H."/>
            <person name="Guo L.-L."/>
            <person name="Xu X.-W."/>
        </authorList>
    </citation>
    <scope>NUCLEOTIDE SEQUENCE [LARGE SCALE GENOMIC DNA]</scope>
    <source>
        <strain evidence="1 2">KCTC 42117</strain>
    </source>
</reference>
<evidence type="ECO:0000313" key="1">
    <source>
        <dbReference type="EMBL" id="PSG94006.1"/>
    </source>
</evidence>
<accession>A0A2T1NMA0</accession>
<sequence>MKKLRLFTCLAIGAAFFFSSCEKEEVEAPGTNYVAFSGQAIDLEVEISGSSTQNVSLYSSNVAGNDRTYNVEVMSASTIDQTYITVPSTVTIPAGSNKGDLAVSINDYAGLDGEPVTLVLNVTEPNGDGSSIGEPATINVFRECLENRLFYYTVFDDYPEEVYWRIVDLNAGVIVASNNSSPAFGGYAGRTGFTNLPICLSDGDYRLQVFDQYGDGAGEIYLLDGNKSTLYYSDGDYGAGFDFDFSL</sequence>
<dbReference type="EMBL" id="PXOT01000014">
    <property type="protein sequence ID" value="PSG94006.1"/>
    <property type="molecule type" value="Genomic_DNA"/>
</dbReference>
<organism evidence="1 2">
    <name type="scientific">Mesoflavibacter zeaxanthinifaciens subsp. sabulilitoris</name>
    <dbReference type="NCBI Taxonomy" id="1520893"/>
    <lineage>
        <taxon>Bacteria</taxon>
        <taxon>Pseudomonadati</taxon>
        <taxon>Bacteroidota</taxon>
        <taxon>Flavobacteriia</taxon>
        <taxon>Flavobacteriales</taxon>
        <taxon>Flavobacteriaceae</taxon>
        <taxon>Mesoflavibacter</taxon>
    </lineage>
</organism>
<dbReference type="Proteomes" id="UP000238430">
    <property type="component" value="Unassembled WGS sequence"/>
</dbReference>
<evidence type="ECO:0008006" key="3">
    <source>
        <dbReference type="Google" id="ProtNLM"/>
    </source>
</evidence>
<protein>
    <recommendedName>
        <fullName evidence="3">Calx-beta domain-containing protein</fullName>
    </recommendedName>
</protein>
<evidence type="ECO:0000313" key="2">
    <source>
        <dbReference type="Proteomes" id="UP000238430"/>
    </source>
</evidence>
<proteinExistence type="predicted"/>
<comment type="caution">
    <text evidence="1">The sequence shown here is derived from an EMBL/GenBank/DDBJ whole genome shotgun (WGS) entry which is preliminary data.</text>
</comment>
<dbReference type="PROSITE" id="PS51257">
    <property type="entry name" value="PROKAR_LIPOPROTEIN"/>
    <property type="match status" value="1"/>
</dbReference>
<name>A0A2T1NMA0_9FLAO</name>
<gene>
    <name evidence="1" type="ORF">C7H61_02175</name>
</gene>
<dbReference type="AlphaFoldDB" id="A0A2T1NMA0"/>